<protein>
    <submittedName>
        <fullName evidence="2">Uncharacterized Fe-S cluster protein YjdI</fullName>
    </submittedName>
</protein>
<sequence length="72" mass="8354">MNIIKQYTRDGLTVTWEPSKCIHSTFCWRQLSAVFDPRKHPWINMEGAETDRIREQVKACPSGALSFSEEPK</sequence>
<dbReference type="Pfam" id="PF06902">
    <property type="entry name" value="Fer4_19"/>
    <property type="match status" value="1"/>
</dbReference>
<dbReference type="AlphaFoldDB" id="A0A1G9WE95"/>
<feature type="domain" description="Divergent 4Fe-4S mono-cluster" evidence="1">
    <location>
        <begin position="7"/>
        <end position="69"/>
    </location>
</feature>
<dbReference type="RefSeq" id="WP_093207813.1">
    <property type="nucleotide sequence ID" value="NZ_FNGS01000009.1"/>
</dbReference>
<dbReference type="STRING" id="563176.SAMN04488090_4347"/>
<dbReference type="EMBL" id="FNGS01000009">
    <property type="protein sequence ID" value="SDM82627.1"/>
    <property type="molecule type" value="Genomic_DNA"/>
</dbReference>
<gene>
    <name evidence="2" type="ORF">SAMN04488090_4347</name>
</gene>
<evidence type="ECO:0000313" key="3">
    <source>
        <dbReference type="Proteomes" id="UP000198901"/>
    </source>
</evidence>
<organism evidence="2 3">
    <name type="scientific">Siphonobacter aquaeclarae</name>
    <dbReference type="NCBI Taxonomy" id="563176"/>
    <lineage>
        <taxon>Bacteria</taxon>
        <taxon>Pseudomonadati</taxon>
        <taxon>Bacteroidota</taxon>
        <taxon>Cytophagia</taxon>
        <taxon>Cytophagales</taxon>
        <taxon>Cytophagaceae</taxon>
        <taxon>Siphonobacter</taxon>
    </lineage>
</organism>
<name>A0A1G9WE95_9BACT</name>
<evidence type="ECO:0000313" key="2">
    <source>
        <dbReference type="EMBL" id="SDM82627.1"/>
    </source>
</evidence>
<evidence type="ECO:0000259" key="1">
    <source>
        <dbReference type="Pfam" id="PF06902"/>
    </source>
</evidence>
<keyword evidence="3" id="KW-1185">Reference proteome</keyword>
<proteinExistence type="predicted"/>
<dbReference type="OrthoDB" id="9795032at2"/>
<dbReference type="Proteomes" id="UP000198901">
    <property type="component" value="Unassembled WGS sequence"/>
</dbReference>
<accession>A0A1G9WE95</accession>
<reference evidence="2 3" key="1">
    <citation type="submission" date="2016-10" db="EMBL/GenBank/DDBJ databases">
        <authorList>
            <person name="de Groot N.N."/>
        </authorList>
    </citation>
    <scope>NUCLEOTIDE SEQUENCE [LARGE SCALE GENOMIC DNA]</scope>
    <source>
        <strain evidence="2 3">DSM 21668</strain>
    </source>
</reference>
<dbReference type="InterPro" id="IPR010693">
    <property type="entry name" value="Divergent_4Fe-4S_mono-cluster"/>
</dbReference>